<dbReference type="AlphaFoldDB" id="A0A9D7SVY1"/>
<keyword evidence="1" id="KW-1133">Transmembrane helix</keyword>
<keyword evidence="1" id="KW-0472">Membrane</keyword>
<protein>
    <submittedName>
        <fullName evidence="2">Uncharacterized protein</fullName>
    </submittedName>
</protein>
<gene>
    <name evidence="2" type="ORF">IPP15_12030</name>
</gene>
<dbReference type="Proteomes" id="UP000808337">
    <property type="component" value="Unassembled WGS sequence"/>
</dbReference>
<feature type="transmembrane region" description="Helical" evidence="1">
    <location>
        <begin position="12"/>
        <end position="31"/>
    </location>
</feature>
<reference evidence="2 3" key="1">
    <citation type="submission" date="2020-10" db="EMBL/GenBank/DDBJ databases">
        <title>Connecting structure to function with the recovery of over 1000 high-quality activated sludge metagenome-assembled genomes encoding full-length rRNA genes using long-read sequencing.</title>
        <authorList>
            <person name="Singleton C.M."/>
            <person name="Petriglieri F."/>
            <person name="Kristensen J.M."/>
            <person name="Kirkegaard R.H."/>
            <person name="Michaelsen T.Y."/>
            <person name="Andersen M.H."/>
            <person name="Karst S.M."/>
            <person name="Dueholm M.S."/>
            <person name="Nielsen P.H."/>
            <person name="Albertsen M."/>
        </authorList>
    </citation>
    <scope>NUCLEOTIDE SEQUENCE [LARGE SCALE GENOMIC DNA]</scope>
    <source>
        <strain evidence="2">Ribe_18-Q3-R11-54_MAXAC.273</strain>
    </source>
</reference>
<organism evidence="2 3">
    <name type="scientific">Candidatus Opimibacter skivensis</name>
    <dbReference type="NCBI Taxonomy" id="2982028"/>
    <lineage>
        <taxon>Bacteria</taxon>
        <taxon>Pseudomonadati</taxon>
        <taxon>Bacteroidota</taxon>
        <taxon>Saprospiria</taxon>
        <taxon>Saprospirales</taxon>
        <taxon>Saprospiraceae</taxon>
        <taxon>Candidatus Opimibacter</taxon>
    </lineage>
</organism>
<name>A0A9D7SVY1_9BACT</name>
<dbReference type="EMBL" id="JADKGY010000009">
    <property type="protein sequence ID" value="MBK9983129.1"/>
    <property type="molecule type" value="Genomic_DNA"/>
</dbReference>
<evidence type="ECO:0000256" key="1">
    <source>
        <dbReference type="SAM" id="Phobius"/>
    </source>
</evidence>
<proteinExistence type="predicted"/>
<evidence type="ECO:0000313" key="3">
    <source>
        <dbReference type="Proteomes" id="UP000808337"/>
    </source>
</evidence>
<sequence>MLHRRGSSLRSIFVTPYSLFVIVIHYSLLIFPQKQSLSFTFENQASELAISCDLTVDAGPDTNVCFPSGLLGLMGSIEGNAIFFQWTPSTGLNNPLILNPVANITGPITYTLTGYAIDSNNPNLIVNGDFNG</sequence>
<accession>A0A9D7SVY1</accession>
<keyword evidence="1" id="KW-0812">Transmembrane</keyword>
<comment type="caution">
    <text evidence="2">The sequence shown here is derived from an EMBL/GenBank/DDBJ whole genome shotgun (WGS) entry which is preliminary data.</text>
</comment>
<evidence type="ECO:0000313" key="2">
    <source>
        <dbReference type="EMBL" id="MBK9983129.1"/>
    </source>
</evidence>